<name>A0ABQ6Z547_9GAMM</name>
<feature type="transmembrane region" description="Helical" evidence="1">
    <location>
        <begin position="60"/>
        <end position="83"/>
    </location>
</feature>
<organism evidence="2 3">
    <name type="scientific">Pseudoxanthomonas daejeonensis</name>
    <dbReference type="NCBI Taxonomy" id="266062"/>
    <lineage>
        <taxon>Bacteria</taxon>
        <taxon>Pseudomonadati</taxon>
        <taxon>Pseudomonadota</taxon>
        <taxon>Gammaproteobacteria</taxon>
        <taxon>Lysobacterales</taxon>
        <taxon>Lysobacteraceae</taxon>
        <taxon>Pseudoxanthomonas</taxon>
    </lineage>
</organism>
<dbReference type="EMBL" id="PDWN01000015">
    <property type="protein sequence ID" value="KAF1692640.1"/>
    <property type="molecule type" value="Genomic_DNA"/>
</dbReference>
<proteinExistence type="predicted"/>
<evidence type="ECO:0000313" key="2">
    <source>
        <dbReference type="EMBL" id="KAF1692640.1"/>
    </source>
</evidence>
<keyword evidence="3" id="KW-1185">Reference proteome</keyword>
<keyword evidence="1" id="KW-0812">Transmembrane</keyword>
<feature type="transmembrane region" description="Helical" evidence="1">
    <location>
        <begin position="89"/>
        <end position="112"/>
    </location>
</feature>
<accession>A0ABQ6Z547</accession>
<keyword evidence="1" id="KW-1133">Transmembrane helix</keyword>
<evidence type="ECO:0000313" key="3">
    <source>
        <dbReference type="Proteomes" id="UP000788419"/>
    </source>
</evidence>
<gene>
    <name evidence="2" type="ORF">CSC65_14055</name>
</gene>
<dbReference type="Proteomes" id="UP000788419">
    <property type="component" value="Unassembled WGS sequence"/>
</dbReference>
<protein>
    <submittedName>
        <fullName evidence="2">Uncharacterized protein</fullName>
    </submittedName>
</protein>
<reference evidence="2 3" key="1">
    <citation type="submission" date="2017-10" db="EMBL/GenBank/DDBJ databases">
        <title>Whole genome sequencing of members of genus Pseudoxanthomonas.</title>
        <authorList>
            <person name="Kumar S."/>
            <person name="Bansal K."/>
            <person name="Kaur A."/>
            <person name="Patil P."/>
            <person name="Sharma S."/>
            <person name="Patil P.B."/>
        </authorList>
    </citation>
    <scope>NUCLEOTIDE SEQUENCE [LARGE SCALE GENOMIC DNA]</scope>
    <source>
        <strain evidence="2 3">DSM 17801</strain>
    </source>
</reference>
<comment type="caution">
    <text evidence="2">The sequence shown here is derived from an EMBL/GenBank/DDBJ whole genome shotgun (WGS) entry which is preliminary data.</text>
</comment>
<sequence>MALAVFYVARPYFNGFDSIFADFNLALLHAGVGIGFSSLQDPTTTQNEISRKVWEDARKGSWAIGLIAATVVLALGGGLAALYMAGDSAWSQLAMGMVGLGLGMFGLLKTAIEMFENHRLDRNPSRVKSAATQGEAA</sequence>
<evidence type="ECO:0000256" key="1">
    <source>
        <dbReference type="SAM" id="Phobius"/>
    </source>
</evidence>
<keyword evidence="1" id="KW-0472">Membrane</keyword>